<dbReference type="NCBIfam" id="TIGR00589">
    <property type="entry name" value="ogt"/>
    <property type="match status" value="1"/>
</dbReference>
<dbReference type="KEGG" id="kro:BVG79_00114"/>
<dbReference type="Pfam" id="PF01035">
    <property type="entry name" value="DNA_binding_1"/>
    <property type="match status" value="1"/>
</dbReference>
<sequence length="283" mass="30358">MEYEQTYHYRLIARAIAQIAASGPELSLNALAREMDLSPAHLQRVFTQWAGISPKKYQQFLTADVARTLLAQRHSTLDSALGAGLSGGGRLHDLIVQWEGMTPGTYAAKGAGLTIRHGVCDTPFGRAVAMASAHGLCAIGFTSHQPADLTRQDLQRRWPAATFEPDDGRLQDLVTAAFAGDASALHLMGAPFQVKVWQALLEIPEGAVTTYGDIARHIGHPGAVRAVGTAVGRNPIAYLIPCHRVLRRDGGMGGYHWGVESKRQILALEAARTDPPVSDGVIG</sequence>
<gene>
    <name evidence="12" type="primary">ada</name>
    <name evidence="12" type="ORF">BVG79_00114</name>
</gene>
<dbReference type="SUPFAM" id="SSF46689">
    <property type="entry name" value="Homeodomain-like"/>
    <property type="match status" value="1"/>
</dbReference>
<dbReference type="GO" id="GO:0003908">
    <property type="term" value="F:methylated-DNA-[protein]-cysteine S-methyltransferase activity"/>
    <property type="evidence" value="ECO:0007669"/>
    <property type="project" value="UniProtKB-EC"/>
</dbReference>
<accession>A0A1W6NW95</accession>
<dbReference type="GO" id="GO:0032259">
    <property type="term" value="P:methylation"/>
    <property type="evidence" value="ECO:0007669"/>
    <property type="project" value="UniProtKB-KW"/>
</dbReference>
<evidence type="ECO:0000256" key="1">
    <source>
        <dbReference type="ARBA" id="ARBA00001286"/>
    </source>
</evidence>
<dbReference type="GO" id="GO:0003700">
    <property type="term" value="F:DNA-binding transcription factor activity"/>
    <property type="evidence" value="ECO:0007669"/>
    <property type="project" value="InterPro"/>
</dbReference>
<comment type="catalytic activity">
    <reaction evidence="1">
        <text>a 4-O-methyl-thymidine in DNA + L-cysteinyl-[protein] = a thymidine in DNA + S-methyl-L-cysteinyl-[protein]</text>
        <dbReference type="Rhea" id="RHEA:53428"/>
        <dbReference type="Rhea" id="RHEA-COMP:10131"/>
        <dbReference type="Rhea" id="RHEA-COMP:10132"/>
        <dbReference type="Rhea" id="RHEA-COMP:13555"/>
        <dbReference type="Rhea" id="RHEA-COMP:13556"/>
        <dbReference type="ChEBI" id="CHEBI:29950"/>
        <dbReference type="ChEBI" id="CHEBI:82612"/>
        <dbReference type="ChEBI" id="CHEBI:137386"/>
        <dbReference type="ChEBI" id="CHEBI:137387"/>
        <dbReference type="EC" id="2.1.1.63"/>
    </reaction>
</comment>
<evidence type="ECO:0000256" key="2">
    <source>
        <dbReference type="ARBA" id="ARBA00008711"/>
    </source>
</evidence>
<organism evidence="12 13">
    <name type="scientific">Ketogulonicigenium robustum</name>
    <dbReference type="NCBI Taxonomy" id="92947"/>
    <lineage>
        <taxon>Bacteria</taxon>
        <taxon>Pseudomonadati</taxon>
        <taxon>Pseudomonadota</taxon>
        <taxon>Alphaproteobacteria</taxon>
        <taxon>Rhodobacterales</taxon>
        <taxon>Roseobacteraceae</taxon>
        <taxon>Ketogulonicigenium</taxon>
    </lineage>
</organism>
<dbReference type="EC" id="2.1.1.63" evidence="3"/>
<dbReference type="CDD" id="cd06445">
    <property type="entry name" value="ATase"/>
    <property type="match status" value="1"/>
</dbReference>
<keyword evidence="6" id="KW-0227">DNA damage</keyword>
<dbReference type="Gene3D" id="1.10.10.60">
    <property type="entry name" value="Homeodomain-like"/>
    <property type="match status" value="1"/>
</dbReference>
<evidence type="ECO:0000313" key="12">
    <source>
        <dbReference type="EMBL" id="ARO13474.1"/>
    </source>
</evidence>
<dbReference type="Pfam" id="PF12833">
    <property type="entry name" value="HTH_18"/>
    <property type="match status" value="1"/>
</dbReference>
<dbReference type="Gene3D" id="3.30.160.70">
    <property type="entry name" value="Methylated DNA-protein cysteine methyltransferase domain"/>
    <property type="match status" value="1"/>
</dbReference>
<dbReference type="InterPro" id="IPR036631">
    <property type="entry name" value="MGMT_N_sf"/>
</dbReference>
<evidence type="ECO:0000259" key="11">
    <source>
        <dbReference type="PROSITE" id="PS01124"/>
    </source>
</evidence>
<dbReference type="EMBL" id="CP019937">
    <property type="protein sequence ID" value="ARO13474.1"/>
    <property type="molecule type" value="Genomic_DNA"/>
</dbReference>
<keyword evidence="13" id="KW-1185">Reference proteome</keyword>
<dbReference type="PANTHER" id="PTHR10815:SF13">
    <property type="entry name" value="METHYLATED-DNA--PROTEIN-CYSTEINE METHYLTRANSFERASE"/>
    <property type="match status" value="1"/>
</dbReference>
<dbReference type="STRING" id="92947.BVG79_00114"/>
<comment type="similarity">
    <text evidence="2">Belongs to the MGMT family.</text>
</comment>
<evidence type="ECO:0000256" key="9">
    <source>
        <dbReference type="ARBA" id="ARBA00023204"/>
    </source>
</evidence>
<dbReference type="InterPro" id="IPR036388">
    <property type="entry name" value="WH-like_DNA-bd_sf"/>
</dbReference>
<dbReference type="SUPFAM" id="SSF46767">
    <property type="entry name" value="Methylated DNA-protein cysteine methyltransferase, C-terminal domain"/>
    <property type="match status" value="1"/>
</dbReference>
<dbReference type="InterPro" id="IPR018060">
    <property type="entry name" value="HTH_AraC"/>
</dbReference>
<dbReference type="InterPro" id="IPR036217">
    <property type="entry name" value="MethylDNA_cys_MeTrfase_DNAb"/>
</dbReference>
<dbReference type="AlphaFoldDB" id="A0A1W6NW95"/>
<evidence type="ECO:0000256" key="5">
    <source>
        <dbReference type="ARBA" id="ARBA00022679"/>
    </source>
</evidence>
<evidence type="ECO:0000256" key="6">
    <source>
        <dbReference type="ARBA" id="ARBA00022763"/>
    </source>
</evidence>
<dbReference type="InterPro" id="IPR014048">
    <property type="entry name" value="MethylDNA_cys_MeTrfase_DNA-bd"/>
</dbReference>
<keyword evidence="7" id="KW-0805">Transcription regulation</keyword>
<keyword evidence="9" id="KW-0234">DNA repair</keyword>
<dbReference type="PROSITE" id="PS01124">
    <property type="entry name" value="HTH_ARAC_FAMILY_2"/>
    <property type="match status" value="1"/>
</dbReference>
<dbReference type="GO" id="GO:0043565">
    <property type="term" value="F:sequence-specific DNA binding"/>
    <property type="evidence" value="ECO:0007669"/>
    <property type="project" value="InterPro"/>
</dbReference>
<dbReference type="Gene3D" id="1.10.10.10">
    <property type="entry name" value="Winged helix-like DNA-binding domain superfamily/Winged helix DNA-binding domain"/>
    <property type="match status" value="1"/>
</dbReference>
<evidence type="ECO:0000256" key="7">
    <source>
        <dbReference type="ARBA" id="ARBA00023015"/>
    </source>
</evidence>
<dbReference type="SUPFAM" id="SSF53155">
    <property type="entry name" value="Methylated DNA-protein cysteine methyltransferase domain"/>
    <property type="match status" value="1"/>
</dbReference>
<proteinExistence type="inferred from homology"/>
<dbReference type="RefSeq" id="WP_085785190.1">
    <property type="nucleotide sequence ID" value="NZ_CP019937.1"/>
</dbReference>
<evidence type="ECO:0000256" key="3">
    <source>
        <dbReference type="ARBA" id="ARBA00011918"/>
    </source>
</evidence>
<dbReference type="InterPro" id="IPR001497">
    <property type="entry name" value="MethylDNA_cys_MeTrfase_AS"/>
</dbReference>
<dbReference type="PROSITE" id="PS00374">
    <property type="entry name" value="MGMT"/>
    <property type="match status" value="1"/>
</dbReference>
<evidence type="ECO:0000256" key="8">
    <source>
        <dbReference type="ARBA" id="ARBA00023163"/>
    </source>
</evidence>
<dbReference type="PANTHER" id="PTHR10815">
    <property type="entry name" value="METHYLATED-DNA--PROTEIN-CYSTEINE METHYLTRANSFERASE"/>
    <property type="match status" value="1"/>
</dbReference>
<keyword evidence="5 12" id="KW-0808">Transferase</keyword>
<evidence type="ECO:0000256" key="10">
    <source>
        <dbReference type="ARBA" id="ARBA00049348"/>
    </source>
</evidence>
<feature type="domain" description="HTH araC/xylS-type" evidence="11">
    <location>
        <begin position="9"/>
        <end position="109"/>
    </location>
</feature>
<evidence type="ECO:0000256" key="4">
    <source>
        <dbReference type="ARBA" id="ARBA00022603"/>
    </source>
</evidence>
<dbReference type="InterPro" id="IPR009057">
    <property type="entry name" value="Homeodomain-like_sf"/>
</dbReference>
<keyword evidence="8" id="KW-0804">Transcription</keyword>
<dbReference type="GO" id="GO:0006281">
    <property type="term" value="P:DNA repair"/>
    <property type="evidence" value="ECO:0007669"/>
    <property type="project" value="UniProtKB-KW"/>
</dbReference>
<protein>
    <recommendedName>
        <fullName evidence="3">methylated-DNA--[protein]-cysteine S-methyltransferase</fullName>
        <ecNumber evidence="3">2.1.1.63</ecNumber>
    </recommendedName>
</protein>
<dbReference type="Proteomes" id="UP000242447">
    <property type="component" value="Chromosome"/>
</dbReference>
<dbReference type="FunFam" id="1.10.10.10:FF:000214">
    <property type="entry name" value="Methylated-DNA--protein-cysteine methyltransferase"/>
    <property type="match status" value="1"/>
</dbReference>
<name>A0A1W6NW95_9RHOB</name>
<comment type="catalytic activity">
    <reaction evidence="10">
        <text>a 6-O-methyl-2'-deoxyguanosine in DNA + L-cysteinyl-[protein] = S-methyl-L-cysteinyl-[protein] + a 2'-deoxyguanosine in DNA</text>
        <dbReference type="Rhea" id="RHEA:24000"/>
        <dbReference type="Rhea" id="RHEA-COMP:10131"/>
        <dbReference type="Rhea" id="RHEA-COMP:10132"/>
        <dbReference type="Rhea" id="RHEA-COMP:11367"/>
        <dbReference type="Rhea" id="RHEA-COMP:11368"/>
        <dbReference type="ChEBI" id="CHEBI:29950"/>
        <dbReference type="ChEBI" id="CHEBI:82612"/>
        <dbReference type="ChEBI" id="CHEBI:85445"/>
        <dbReference type="ChEBI" id="CHEBI:85448"/>
        <dbReference type="EC" id="2.1.1.63"/>
    </reaction>
</comment>
<dbReference type="SMART" id="SM00342">
    <property type="entry name" value="HTH_ARAC"/>
    <property type="match status" value="1"/>
</dbReference>
<evidence type="ECO:0000313" key="13">
    <source>
        <dbReference type="Proteomes" id="UP000242447"/>
    </source>
</evidence>
<keyword evidence="4 12" id="KW-0489">Methyltransferase</keyword>
<dbReference type="OrthoDB" id="9802228at2"/>
<reference evidence="12 13" key="1">
    <citation type="submission" date="2017-02" db="EMBL/GenBank/DDBJ databases">
        <title>Ketogulonicigenium robustum SPU B003 Genome sequencing and assembly.</title>
        <authorList>
            <person name="Li Y."/>
            <person name="Liu L."/>
            <person name="Wang C."/>
            <person name="Zhang M."/>
            <person name="Zhang T."/>
            <person name="Zhang Y."/>
        </authorList>
    </citation>
    <scope>NUCLEOTIDE SEQUENCE [LARGE SCALE GENOMIC DNA]</scope>
    <source>
        <strain evidence="12 13">SPU_B003</strain>
    </source>
</reference>